<evidence type="ECO:0000313" key="2">
    <source>
        <dbReference type="WBParaSite" id="JU765_v2.g7319.t1"/>
    </source>
</evidence>
<proteinExistence type="predicted"/>
<name>A0AC34RIP2_9BILA</name>
<organism evidence="1 2">
    <name type="scientific">Panagrolaimus sp. JU765</name>
    <dbReference type="NCBI Taxonomy" id="591449"/>
    <lineage>
        <taxon>Eukaryota</taxon>
        <taxon>Metazoa</taxon>
        <taxon>Ecdysozoa</taxon>
        <taxon>Nematoda</taxon>
        <taxon>Chromadorea</taxon>
        <taxon>Rhabditida</taxon>
        <taxon>Tylenchina</taxon>
        <taxon>Panagrolaimomorpha</taxon>
        <taxon>Panagrolaimoidea</taxon>
        <taxon>Panagrolaimidae</taxon>
        <taxon>Panagrolaimus</taxon>
    </lineage>
</organism>
<dbReference type="WBParaSite" id="JU765_v2.g7319.t1">
    <property type="protein sequence ID" value="JU765_v2.g7319.t1"/>
    <property type="gene ID" value="JU765_v2.g7319"/>
</dbReference>
<evidence type="ECO:0000313" key="1">
    <source>
        <dbReference type="Proteomes" id="UP000887576"/>
    </source>
</evidence>
<reference evidence="2" key="1">
    <citation type="submission" date="2022-11" db="UniProtKB">
        <authorList>
            <consortium name="WormBaseParasite"/>
        </authorList>
    </citation>
    <scope>IDENTIFICATION</scope>
</reference>
<sequence length="86" mass="10336">MVRWLLLHKQMPVRILILRISFPYSVNVLLPISKLAQLPNVSKRPRKITEKQEAKYLQLNWKRRCVTFPVKKMVNKLVTMIQMTKY</sequence>
<accession>A0AC34RIP2</accession>
<protein>
    <submittedName>
        <fullName evidence="2">Uncharacterized protein</fullName>
    </submittedName>
</protein>
<dbReference type="Proteomes" id="UP000887576">
    <property type="component" value="Unplaced"/>
</dbReference>